<proteinExistence type="predicted"/>
<dbReference type="Proteomes" id="UP000272942">
    <property type="component" value="Unassembled WGS sequence"/>
</dbReference>
<keyword evidence="3" id="KW-1185">Reference proteome</keyword>
<gene>
    <name evidence="2" type="ORF">ECPE_LOCUS7611</name>
</gene>
<dbReference type="WBParaSite" id="ECPE_0000762701-mRNA-1">
    <property type="protein sequence ID" value="ECPE_0000762701-mRNA-1"/>
    <property type="gene ID" value="ECPE_0000762701"/>
</dbReference>
<dbReference type="OrthoDB" id="6310872at2759"/>
<evidence type="ECO:0000313" key="4">
    <source>
        <dbReference type="WBParaSite" id="ECPE_0000762701-mRNA-1"/>
    </source>
</evidence>
<sequence length="216" mass="23946">MQVNTQILVLVLLSLSTFQSGSVCADKDVVVYTIGPTVSWQRRCETTPSVVVPRQPNVMFEATGQIKQWLLDNLIRSVCTVSNNLFAVYVSSASSSQSYSAQVVRIDPRQFTRWNTTLLNPFGVPKLPTQTLYLLFSNQQLPVVRDSDKLNLGTMPELTLFIPLVDLRATLDTAYQQCVNSIGKPGFIEPRCACCSRLDSLNILVRLTTPPSVTST</sequence>
<feature type="signal peptide" evidence="1">
    <location>
        <begin position="1"/>
        <end position="25"/>
    </location>
</feature>
<keyword evidence="1" id="KW-0732">Signal</keyword>
<name>A0A183AKX6_9TREM</name>
<feature type="chain" id="PRO_5043138072" evidence="1">
    <location>
        <begin position="26"/>
        <end position="216"/>
    </location>
</feature>
<reference evidence="4" key="1">
    <citation type="submission" date="2016-06" db="UniProtKB">
        <authorList>
            <consortium name="WormBaseParasite"/>
        </authorList>
    </citation>
    <scope>IDENTIFICATION</scope>
</reference>
<accession>A0A183AKX6</accession>
<evidence type="ECO:0000256" key="1">
    <source>
        <dbReference type="SAM" id="SignalP"/>
    </source>
</evidence>
<organism evidence="4">
    <name type="scientific">Echinostoma caproni</name>
    <dbReference type="NCBI Taxonomy" id="27848"/>
    <lineage>
        <taxon>Eukaryota</taxon>
        <taxon>Metazoa</taxon>
        <taxon>Spiralia</taxon>
        <taxon>Lophotrochozoa</taxon>
        <taxon>Platyhelminthes</taxon>
        <taxon>Trematoda</taxon>
        <taxon>Digenea</taxon>
        <taxon>Plagiorchiida</taxon>
        <taxon>Echinostomata</taxon>
        <taxon>Echinostomatoidea</taxon>
        <taxon>Echinostomatidae</taxon>
        <taxon>Echinostoma</taxon>
    </lineage>
</organism>
<protein>
    <submittedName>
        <fullName evidence="4">Secreted protein</fullName>
    </submittedName>
</protein>
<dbReference type="EMBL" id="UZAN01044841">
    <property type="protein sequence ID" value="VDP81580.1"/>
    <property type="molecule type" value="Genomic_DNA"/>
</dbReference>
<evidence type="ECO:0000313" key="3">
    <source>
        <dbReference type="Proteomes" id="UP000272942"/>
    </source>
</evidence>
<evidence type="ECO:0000313" key="2">
    <source>
        <dbReference type="EMBL" id="VDP81580.1"/>
    </source>
</evidence>
<reference evidence="2 3" key="2">
    <citation type="submission" date="2018-11" db="EMBL/GenBank/DDBJ databases">
        <authorList>
            <consortium name="Pathogen Informatics"/>
        </authorList>
    </citation>
    <scope>NUCLEOTIDE SEQUENCE [LARGE SCALE GENOMIC DNA]</scope>
    <source>
        <strain evidence="2 3">Egypt</strain>
    </source>
</reference>
<dbReference type="AlphaFoldDB" id="A0A183AKX6"/>